<dbReference type="InterPro" id="IPR010839">
    <property type="entry name" value="AtuA_N"/>
</dbReference>
<comment type="caution">
    <text evidence="2">The sequence shown here is derived from an EMBL/GenBank/DDBJ whole genome shotgun (WGS) entry which is preliminary data.</text>
</comment>
<evidence type="ECO:0000313" key="2">
    <source>
        <dbReference type="EMBL" id="GGE28414.1"/>
    </source>
</evidence>
<gene>
    <name evidence="2" type="ORF">GCM10007276_02010</name>
</gene>
<dbReference type="Proteomes" id="UP000602745">
    <property type="component" value="Unassembled WGS sequence"/>
</dbReference>
<evidence type="ECO:0000313" key="3">
    <source>
        <dbReference type="Proteomes" id="UP000602745"/>
    </source>
</evidence>
<evidence type="ECO:0000259" key="1">
    <source>
        <dbReference type="Pfam" id="PF07287"/>
    </source>
</evidence>
<dbReference type="Pfam" id="PF07287">
    <property type="entry name" value="AtuA"/>
    <property type="match status" value="2"/>
</dbReference>
<feature type="domain" description="Acyclic terpene utilisation N-terminal" evidence="1">
    <location>
        <begin position="243"/>
        <end position="408"/>
    </location>
</feature>
<dbReference type="EMBL" id="BMCP01000001">
    <property type="protein sequence ID" value="GGE28414.1"/>
    <property type="molecule type" value="Genomic_DNA"/>
</dbReference>
<reference evidence="2" key="2">
    <citation type="submission" date="2020-09" db="EMBL/GenBank/DDBJ databases">
        <authorList>
            <person name="Sun Q."/>
            <person name="Sedlacek I."/>
        </authorList>
    </citation>
    <scope>NUCLEOTIDE SEQUENCE</scope>
    <source>
        <strain evidence="2">CCM 7684</strain>
    </source>
</reference>
<reference evidence="2" key="1">
    <citation type="journal article" date="2014" name="Int. J. Syst. Evol. Microbiol.">
        <title>Complete genome sequence of Corynebacterium casei LMG S-19264T (=DSM 44701T), isolated from a smear-ripened cheese.</title>
        <authorList>
            <consortium name="US DOE Joint Genome Institute (JGI-PGF)"/>
            <person name="Walter F."/>
            <person name="Albersmeier A."/>
            <person name="Kalinowski J."/>
            <person name="Ruckert C."/>
        </authorList>
    </citation>
    <scope>NUCLEOTIDE SEQUENCE</scope>
    <source>
        <strain evidence="2">CCM 7684</strain>
    </source>
</reference>
<keyword evidence="3" id="KW-1185">Reference proteome</keyword>
<name>A0A8J2VJA7_9RHOB</name>
<sequence>MSHPEDEVRVVSPSSVCGAGFSEASFERALSLKPHFIGCDGGSTDPGPNYLGTGKTVFTRAAIKRDLRLMLLGARRNNIPLLIGTAGTAGGKANLDGVYEILQEIAEEEGLSFRLALIHSEQDKEFLKAKFRDGRIVPLKPAPHFDEAVIDRSAHIVGMMGAEPFQKALDAGADVVLAGRASDTAIFASFAMRAGIPPAVAWHAAKILECGAAAVTQRKTPDCMFAWMRKDHFVVEAMDPELRCTPQSIASHALYENADPFRLVECSGTLDLTHARYEQVSDVAVKVTDSAFEHAETYTVKLEGAELVGYQSVLIGSVRDPYIIRQIDDWLARLRVKIDARVQQVLSAKGVAADYTLNVRVYGKNGTMGSLEPVDQIASHEICLLFEATAPSQDLANTIGSIIRHQALHLPIPEWSGLITSIACPYSYLERGAVYRFNVNHVVQPTDPYEMFPMDIVEIDGTRQRRSVA</sequence>
<accession>A0A8J2VJA7</accession>
<dbReference type="AlphaFoldDB" id="A0A8J2VJA7"/>
<proteinExistence type="predicted"/>
<protein>
    <recommendedName>
        <fullName evidence="1">Acyclic terpene utilisation N-terminal domain-containing protein</fullName>
    </recommendedName>
</protein>
<feature type="domain" description="Acyclic terpene utilisation N-terminal" evidence="1">
    <location>
        <begin position="89"/>
        <end position="211"/>
    </location>
</feature>
<dbReference type="RefSeq" id="WP_188407818.1">
    <property type="nucleotide sequence ID" value="NZ_BMCP01000001.1"/>
</dbReference>
<organism evidence="2 3">
    <name type="scientific">Agaricicola taiwanensis</name>
    <dbReference type="NCBI Taxonomy" id="591372"/>
    <lineage>
        <taxon>Bacteria</taxon>
        <taxon>Pseudomonadati</taxon>
        <taxon>Pseudomonadota</taxon>
        <taxon>Alphaproteobacteria</taxon>
        <taxon>Rhodobacterales</taxon>
        <taxon>Paracoccaceae</taxon>
        <taxon>Agaricicola</taxon>
    </lineage>
</organism>